<accession>A0ABZ1D8I3</accession>
<dbReference type="RefSeq" id="XP_062795126.1">
    <property type="nucleotide sequence ID" value="XM_062939075.1"/>
</dbReference>
<evidence type="ECO:0000313" key="3">
    <source>
        <dbReference type="EMBL" id="WRT70387.1"/>
    </source>
</evidence>
<dbReference type="PANTHER" id="PTHR40375:SF2">
    <property type="entry name" value="SPORULATION-SPECIFIC PROTEIN 22"/>
    <property type="match status" value="1"/>
</dbReference>
<dbReference type="EMBL" id="CP141890">
    <property type="protein sequence ID" value="WRT70387.1"/>
    <property type="molecule type" value="Genomic_DNA"/>
</dbReference>
<organism evidence="3 4">
    <name type="scientific">Kwoniella shivajii</name>
    <dbReference type="NCBI Taxonomy" id="564305"/>
    <lineage>
        <taxon>Eukaryota</taxon>
        <taxon>Fungi</taxon>
        <taxon>Dikarya</taxon>
        <taxon>Basidiomycota</taxon>
        <taxon>Agaricomycotina</taxon>
        <taxon>Tremellomycetes</taxon>
        <taxon>Tremellales</taxon>
        <taxon>Cryptococcaceae</taxon>
        <taxon>Kwoniella</taxon>
    </lineage>
</organism>
<keyword evidence="1" id="KW-0469">Meiosis</keyword>
<reference evidence="3 4" key="1">
    <citation type="submission" date="2024-01" db="EMBL/GenBank/DDBJ databases">
        <title>Comparative genomics of Cryptococcus and Kwoniella reveals pathogenesis evolution and contrasting modes of karyotype evolution via chromosome fusion or intercentromeric recombination.</title>
        <authorList>
            <person name="Coelho M.A."/>
            <person name="David-Palma M."/>
            <person name="Shea T."/>
            <person name="Bowers K."/>
            <person name="McGinley-Smith S."/>
            <person name="Mohammad A.W."/>
            <person name="Gnirke A."/>
            <person name="Yurkov A.M."/>
            <person name="Nowrousian M."/>
            <person name="Sun S."/>
            <person name="Cuomo C.A."/>
            <person name="Heitman J."/>
        </authorList>
    </citation>
    <scope>NUCLEOTIDE SEQUENCE [LARGE SCALE GENOMIC DNA]</scope>
    <source>
        <strain evidence="3">CBS 11374</strain>
    </source>
</reference>
<evidence type="ECO:0008006" key="5">
    <source>
        <dbReference type="Google" id="ProtNLM"/>
    </source>
</evidence>
<dbReference type="GeneID" id="87959515"/>
<feature type="region of interest" description="Disordered" evidence="2">
    <location>
        <begin position="47"/>
        <end position="67"/>
    </location>
</feature>
<gene>
    <name evidence="3" type="ORF">IL334_007385</name>
</gene>
<protein>
    <recommendedName>
        <fullName evidence="5">Protein ZIP4 homolog</fullName>
    </recommendedName>
</protein>
<dbReference type="InterPro" id="IPR039057">
    <property type="entry name" value="Spo22/ZIP4"/>
</dbReference>
<dbReference type="Proteomes" id="UP001329825">
    <property type="component" value="Chromosome 10"/>
</dbReference>
<keyword evidence="4" id="KW-1185">Reference proteome</keyword>
<proteinExistence type="predicted"/>
<evidence type="ECO:0000256" key="2">
    <source>
        <dbReference type="SAM" id="MobiDB-lite"/>
    </source>
</evidence>
<evidence type="ECO:0000313" key="4">
    <source>
        <dbReference type="Proteomes" id="UP001329825"/>
    </source>
</evidence>
<dbReference type="Pfam" id="PF08631">
    <property type="entry name" value="SPO22"/>
    <property type="match status" value="1"/>
</dbReference>
<feature type="compositionally biased region" description="Basic residues" evidence="2">
    <location>
        <begin position="51"/>
        <end position="60"/>
    </location>
</feature>
<evidence type="ECO:0000256" key="1">
    <source>
        <dbReference type="ARBA" id="ARBA00023254"/>
    </source>
</evidence>
<dbReference type="InterPro" id="IPR013940">
    <property type="entry name" value="Spo22/ZIP4/TEX11"/>
</dbReference>
<name>A0ABZ1D8I3_9TREE</name>
<dbReference type="PANTHER" id="PTHR40375">
    <property type="entry name" value="SPORULATION-SPECIFIC PROTEIN 22"/>
    <property type="match status" value="1"/>
</dbReference>
<sequence length="932" mass="104975">MNDPRQALRESLIQLKPLLDNLSNFENQVIFHKPIIKASDETRAQLEKYNKSKSKQKKKGRTDEEIEERERELEFRHEMDTFGTKMYNLASETSQHIESLRVMSKDDLRLIASLRYTAFRLVEASSEAKPRMLMLETRLLIAVSAAISSLTSCESLEAAQDLAHLGAQYNESVIAYQSAVNPSEQKERNGAIMDFRLARLELEYRKGNDNLALNLVIEAREPDITENVDVLQYQKLIMTCWSFSQDLIARQTRPESLPQTTTPVEWLQQALSFIKTIIDLGLYLPHITKIQSTVLKCMLREQIQDTPNNSKSLSDAESTIAAIIEVTDPKESVEISEILFLHIHLLLRAKGEKREIQAVCDRLIEVIEWTDNDISRLLSQLHALSTDYSDLTANITNTILIRALSLEVASSHTGTIVYEGLFFARQYCASQPSAAYPVSKLGQQTLLGRTIATASQMLLVNIASNTFEEKDCLEEAAQWYLLAVHPTLKAASKGNVSRCRGKAALCLIRSGNLTTAQELIRQCSPNEAATQYLNYLVAEKQGDIDGAKAAVEAFMSCPDVGASQVALITSIANTGRHRPLLSAILQSLLIALESPHLKDDIKIEGMAVVRDELGETVRGYLDWAVSVLSEDSAKYRTQTGVIAWISKSAYNMAVEGLGDISVNILADLFERSASLMELCGDIAGTGYDPELNRTKLFAMFGCFCGKMLLYRALTNGEEKNVLQAQLIQYLSIIQEEILRLTAGPYPESITKMDDLLEFYRVELLCDAKDWENIKEIIHRQTDRHDEAENDESFKVLEMMAKVLYEQEDCPPGLTDEILQTVLMTATLSTSADIIRFSRWVRGIFLAVLQQNRPISHENIKLYIDRVIAVLRSPLGRQAYPDDEMQWLLSSLWNKGLDEYHSYRAEEAKMWFDMSMKLGSCMPEGIAHHGEVN</sequence>